<name>A0AA35L369_9SAUR</name>
<evidence type="ECO:0000313" key="2">
    <source>
        <dbReference type="Proteomes" id="UP001178461"/>
    </source>
</evidence>
<dbReference type="SUPFAM" id="SSF47266">
    <property type="entry name" value="4-helical cytokines"/>
    <property type="match status" value="1"/>
</dbReference>
<protein>
    <submittedName>
        <fullName evidence="1">UCL51438.1interferon-upsilon</fullName>
    </submittedName>
</protein>
<dbReference type="Gene3D" id="1.20.1250.10">
    <property type="match status" value="1"/>
</dbReference>
<dbReference type="EMBL" id="OX395137">
    <property type="protein sequence ID" value="CAI5789017.1"/>
    <property type="molecule type" value="Genomic_DNA"/>
</dbReference>
<accession>A0AA35L369</accession>
<dbReference type="AlphaFoldDB" id="A0AA35L369"/>
<dbReference type="InterPro" id="IPR009079">
    <property type="entry name" value="4_helix_cytokine-like_core"/>
</dbReference>
<sequence>MGVSDKAAIVLQILNETATLFERKDVPFSNVRGVLEYIYYVHDQLKPCLQSKTSLPLMDSPIEDCFKKLQLFLNDGSSHCTWQVAREDVMVVFQQLELDISASRHRQRRTEVKNLLLP</sequence>
<gene>
    <name evidence="1" type="ORF">PODLI_1B006043</name>
</gene>
<reference evidence="1" key="1">
    <citation type="submission" date="2022-12" db="EMBL/GenBank/DDBJ databases">
        <authorList>
            <person name="Alioto T."/>
            <person name="Alioto T."/>
            <person name="Gomez Garrido J."/>
        </authorList>
    </citation>
    <scope>NUCLEOTIDE SEQUENCE</scope>
</reference>
<evidence type="ECO:0000313" key="1">
    <source>
        <dbReference type="EMBL" id="CAI5789017.1"/>
    </source>
</evidence>
<dbReference type="Proteomes" id="UP001178461">
    <property type="component" value="Chromosome 12"/>
</dbReference>
<proteinExistence type="predicted"/>
<organism evidence="1 2">
    <name type="scientific">Podarcis lilfordi</name>
    <name type="common">Lilford's wall lizard</name>
    <dbReference type="NCBI Taxonomy" id="74358"/>
    <lineage>
        <taxon>Eukaryota</taxon>
        <taxon>Metazoa</taxon>
        <taxon>Chordata</taxon>
        <taxon>Craniata</taxon>
        <taxon>Vertebrata</taxon>
        <taxon>Euteleostomi</taxon>
        <taxon>Lepidosauria</taxon>
        <taxon>Squamata</taxon>
        <taxon>Bifurcata</taxon>
        <taxon>Unidentata</taxon>
        <taxon>Episquamata</taxon>
        <taxon>Laterata</taxon>
        <taxon>Lacertibaenia</taxon>
        <taxon>Lacertidae</taxon>
        <taxon>Podarcis</taxon>
    </lineage>
</organism>
<keyword evidence="2" id="KW-1185">Reference proteome</keyword>